<feature type="region of interest" description="Disordered" evidence="7">
    <location>
        <begin position="406"/>
        <end position="455"/>
    </location>
</feature>
<dbReference type="AlphaFoldDB" id="A0A6G6GQD7"/>
<dbReference type="SMART" id="SM00487">
    <property type="entry name" value="DEXDc"/>
    <property type="match status" value="1"/>
</dbReference>
<dbReference type="PROSITE" id="PS51192">
    <property type="entry name" value="HELICASE_ATP_BIND_1"/>
    <property type="match status" value="1"/>
</dbReference>
<feature type="domain" description="DEAD-box RNA helicase Q" evidence="10">
    <location>
        <begin position="2"/>
        <end position="30"/>
    </location>
</feature>
<evidence type="ECO:0000259" key="8">
    <source>
        <dbReference type="PROSITE" id="PS51192"/>
    </source>
</evidence>
<evidence type="ECO:0000256" key="5">
    <source>
        <dbReference type="ARBA" id="ARBA00038437"/>
    </source>
</evidence>
<keyword evidence="12" id="KW-1185">Reference proteome</keyword>
<dbReference type="InterPro" id="IPR011545">
    <property type="entry name" value="DEAD/DEAH_box_helicase_dom"/>
</dbReference>
<organism evidence="11 12">
    <name type="scientific">Rasiella rasia</name>
    <dbReference type="NCBI Taxonomy" id="2744027"/>
    <lineage>
        <taxon>Bacteria</taxon>
        <taxon>Pseudomonadati</taxon>
        <taxon>Bacteroidota</taxon>
        <taxon>Flavobacteriia</taxon>
        <taxon>Flavobacteriales</taxon>
        <taxon>Flavobacteriaceae</taxon>
        <taxon>Rasiella</taxon>
    </lineage>
</organism>
<keyword evidence="2" id="KW-0378">Hydrolase</keyword>
<evidence type="ECO:0000256" key="1">
    <source>
        <dbReference type="ARBA" id="ARBA00022741"/>
    </source>
</evidence>
<proteinExistence type="inferred from homology"/>
<dbReference type="CDD" id="cd18787">
    <property type="entry name" value="SF2_C_DEAD"/>
    <property type="match status" value="1"/>
</dbReference>
<dbReference type="PROSITE" id="PS51195">
    <property type="entry name" value="Q_MOTIF"/>
    <property type="match status" value="1"/>
</dbReference>
<sequence length="455" mass="51541">MNSFQDFNLTKQLHFALEDLGFTQSTPIQSRTFSPIMAGRDVVGIAQTGTGKTLAYTLPLINGLKFSKKKETRIIVIVPTRELVLQVTHEIEKIGAYSSIKVAGVYGGVNMNTHKELVMQGADIVVATPGRLYDLILCRALKVKAVKKVVIDEVDIMLDLGFRFQLTNILEVLPEPRQHILFSATMTEDVAEFIDVFFRNPETISVAVSGTPLTNIEQFAYNVPNFYTKANLLLHLLKKKETYKKVLVFVPNKKSADLLFELLEVKFGKEVAVIHSNKTQNYRIRSINNFNNKVTRILVTTDVMARGLDLDAISHVINVDTPRYPENYMHRIGRTGRAKAQGVSMLFSTEKEQPLKTVIEDLMDMKINGLPLPEDLKISTKLTWEEQPKIIERDNPHKRNTEEVGASFHEKSAKNSKTNQGGSYKRTIKKKYKKAKTKGDKNFNQRNKNKGKKPF</sequence>
<dbReference type="RefSeq" id="WP_164680695.1">
    <property type="nucleotide sequence ID" value="NZ_CP049057.1"/>
</dbReference>
<evidence type="ECO:0000256" key="6">
    <source>
        <dbReference type="PROSITE-ProRule" id="PRU00552"/>
    </source>
</evidence>
<dbReference type="GO" id="GO:0003724">
    <property type="term" value="F:RNA helicase activity"/>
    <property type="evidence" value="ECO:0007669"/>
    <property type="project" value="InterPro"/>
</dbReference>
<dbReference type="InterPro" id="IPR014014">
    <property type="entry name" value="RNA_helicase_DEAD_Q_motif"/>
</dbReference>
<dbReference type="InterPro" id="IPR014001">
    <property type="entry name" value="Helicase_ATP-bd"/>
</dbReference>
<dbReference type="PANTHER" id="PTHR47959">
    <property type="entry name" value="ATP-DEPENDENT RNA HELICASE RHLE-RELATED"/>
    <property type="match status" value="1"/>
</dbReference>
<evidence type="ECO:0000256" key="2">
    <source>
        <dbReference type="ARBA" id="ARBA00022801"/>
    </source>
</evidence>
<dbReference type="EMBL" id="CP049057">
    <property type="protein sequence ID" value="QIE60684.1"/>
    <property type="molecule type" value="Genomic_DNA"/>
</dbReference>
<dbReference type="InterPro" id="IPR001650">
    <property type="entry name" value="Helicase_C-like"/>
</dbReference>
<evidence type="ECO:0000313" key="12">
    <source>
        <dbReference type="Proteomes" id="UP000505306"/>
    </source>
</evidence>
<dbReference type="Gene3D" id="3.40.50.300">
    <property type="entry name" value="P-loop containing nucleotide triphosphate hydrolases"/>
    <property type="match status" value="2"/>
</dbReference>
<evidence type="ECO:0000256" key="4">
    <source>
        <dbReference type="ARBA" id="ARBA00022840"/>
    </source>
</evidence>
<dbReference type="InterPro" id="IPR044742">
    <property type="entry name" value="DEAD/DEAH_RhlB"/>
</dbReference>
<dbReference type="Proteomes" id="UP000505306">
    <property type="component" value="Chromosome"/>
</dbReference>
<evidence type="ECO:0000313" key="11">
    <source>
        <dbReference type="EMBL" id="QIE60684.1"/>
    </source>
</evidence>
<dbReference type="GO" id="GO:0005829">
    <property type="term" value="C:cytosol"/>
    <property type="evidence" value="ECO:0007669"/>
    <property type="project" value="TreeGrafter"/>
</dbReference>
<evidence type="ECO:0000256" key="3">
    <source>
        <dbReference type="ARBA" id="ARBA00022806"/>
    </source>
</evidence>
<dbReference type="GO" id="GO:0005524">
    <property type="term" value="F:ATP binding"/>
    <property type="evidence" value="ECO:0007669"/>
    <property type="project" value="UniProtKB-KW"/>
</dbReference>
<name>A0A6G6GQD7_9FLAO</name>
<feature type="compositionally biased region" description="Basic residues" evidence="7">
    <location>
        <begin position="426"/>
        <end position="436"/>
    </location>
</feature>
<protein>
    <submittedName>
        <fullName evidence="11">DEAD/DEAH box helicase</fullName>
    </submittedName>
</protein>
<feature type="domain" description="Helicase ATP-binding" evidence="8">
    <location>
        <begin position="33"/>
        <end position="204"/>
    </location>
</feature>
<feature type="domain" description="Helicase C-terminal" evidence="9">
    <location>
        <begin position="215"/>
        <end position="378"/>
    </location>
</feature>
<evidence type="ECO:0000259" key="9">
    <source>
        <dbReference type="PROSITE" id="PS51194"/>
    </source>
</evidence>
<accession>A0A6G6GQD7</accession>
<dbReference type="SUPFAM" id="SSF52540">
    <property type="entry name" value="P-loop containing nucleoside triphosphate hydrolases"/>
    <property type="match status" value="2"/>
</dbReference>
<evidence type="ECO:0000259" key="10">
    <source>
        <dbReference type="PROSITE" id="PS51195"/>
    </source>
</evidence>
<dbReference type="GO" id="GO:0016787">
    <property type="term" value="F:hydrolase activity"/>
    <property type="evidence" value="ECO:0007669"/>
    <property type="project" value="UniProtKB-KW"/>
</dbReference>
<dbReference type="Pfam" id="PF00271">
    <property type="entry name" value="Helicase_C"/>
    <property type="match status" value="1"/>
</dbReference>
<dbReference type="GO" id="GO:0003676">
    <property type="term" value="F:nucleic acid binding"/>
    <property type="evidence" value="ECO:0007669"/>
    <property type="project" value="InterPro"/>
</dbReference>
<dbReference type="PROSITE" id="PS51194">
    <property type="entry name" value="HELICASE_CTER"/>
    <property type="match status" value="1"/>
</dbReference>
<evidence type="ECO:0000256" key="7">
    <source>
        <dbReference type="SAM" id="MobiDB-lite"/>
    </source>
</evidence>
<reference evidence="11 12" key="1">
    <citation type="submission" date="2020-02" db="EMBL/GenBank/DDBJ databases">
        <title>Complete genome sequence of Flavobacteriaceae bacterium.</title>
        <authorList>
            <person name="Kim S.-J."/>
            <person name="Kim Y.-S."/>
            <person name="Kim K.-H."/>
        </authorList>
    </citation>
    <scope>NUCLEOTIDE SEQUENCE [LARGE SCALE GENOMIC DNA]</scope>
    <source>
        <strain evidence="11 12">RR4-40</strain>
    </source>
</reference>
<keyword evidence="4" id="KW-0067">ATP-binding</keyword>
<gene>
    <name evidence="11" type="ORF">G5B37_14300</name>
</gene>
<comment type="similarity">
    <text evidence="5">Belongs to the DEAD box helicase family.</text>
</comment>
<dbReference type="PANTHER" id="PTHR47959:SF1">
    <property type="entry name" value="ATP-DEPENDENT RNA HELICASE DBPA"/>
    <property type="match status" value="1"/>
</dbReference>
<dbReference type="InterPro" id="IPR027417">
    <property type="entry name" value="P-loop_NTPase"/>
</dbReference>
<dbReference type="CDD" id="cd00268">
    <property type="entry name" value="DEADc"/>
    <property type="match status" value="1"/>
</dbReference>
<keyword evidence="3 11" id="KW-0347">Helicase</keyword>
<dbReference type="InterPro" id="IPR050079">
    <property type="entry name" value="DEAD_box_RNA_helicase"/>
</dbReference>
<feature type="short sequence motif" description="Q motif" evidence="6">
    <location>
        <begin position="2"/>
        <end position="30"/>
    </location>
</feature>
<dbReference type="KEGG" id="mgel:G5B37_14300"/>
<dbReference type="Pfam" id="PF00270">
    <property type="entry name" value="DEAD"/>
    <property type="match status" value="1"/>
</dbReference>
<dbReference type="SMART" id="SM00490">
    <property type="entry name" value="HELICc"/>
    <property type="match status" value="1"/>
</dbReference>
<keyword evidence="1" id="KW-0547">Nucleotide-binding</keyword>